<name>A0ABU3VLY1_9RHOB</name>
<dbReference type="EMBL" id="JASMWN010000060">
    <property type="protein sequence ID" value="MDU9007204.1"/>
    <property type="molecule type" value="Genomic_DNA"/>
</dbReference>
<gene>
    <name evidence="2" type="ORF">QO231_25735</name>
</gene>
<accession>A0ABU3VLY1</accession>
<protein>
    <submittedName>
        <fullName evidence="2">Type II toxin-antitoxin system RelE/ParE family toxin</fullName>
    </submittedName>
</protein>
<dbReference type="Proteomes" id="UP001255416">
    <property type="component" value="Unassembled WGS sequence"/>
</dbReference>
<evidence type="ECO:0000256" key="1">
    <source>
        <dbReference type="ARBA" id="ARBA00022649"/>
    </source>
</evidence>
<sequence>MNRTFRLTRRAEDSLVEIARWTIQNFGSEQADFDEAEIIDRCEAIARGPTLSRSCSILVDEAQELQFARAGEHFLVFLDQADEAIVVEILHSRSDIPRHVGALTTLNGV</sequence>
<evidence type="ECO:0000313" key="3">
    <source>
        <dbReference type="Proteomes" id="UP001255416"/>
    </source>
</evidence>
<comment type="caution">
    <text evidence="2">The sequence shown here is derived from an EMBL/GenBank/DDBJ whole genome shotgun (WGS) entry which is preliminary data.</text>
</comment>
<dbReference type="Gene3D" id="3.30.2310.20">
    <property type="entry name" value="RelE-like"/>
    <property type="match status" value="1"/>
</dbReference>
<dbReference type="RefSeq" id="WP_316783060.1">
    <property type="nucleotide sequence ID" value="NZ_JASMWN010000060.1"/>
</dbReference>
<organism evidence="2 3">
    <name type="scientific">Sedimentitalea todarodis</name>
    <dbReference type="NCBI Taxonomy" id="1631240"/>
    <lineage>
        <taxon>Bacteria</taxon>
        <taxon>Pseudomonadati</taxon>
        <taxon>Pseudomonadota</taxon>
        <taxon>Alphaproteobacteria</taxon>
        <taxon>Rhodobacterales</taxon>
        <taxon>Paracoccaceae</taxon>
        <taxon>Sedimentitalea</taxon>
    </lineage>
</organism>
<dbReference type="Pfam" id="PF05016">
    <property type="entry name" value="ParE_toxin"/>
    <property type="match status" value="1"/>
</dbReference>
<keyword evidence="1" id="KW-1277">Toxin-antitoxin system</keyword>
<evidence type="ECO:0000313" key="2">
    <source>
        <dbReference type="EMBL" id="MDU9007204.1"/>
    </source>
</evidence>
<proteinExistence type="predicted"/>
<dbReference type="InterPro" id="IPR035093">
    <property type="entry name" value="RelE/ParE_toxin_dom_sf"/>
</dbReference>
<dbReference type="InterPro" id="IPR007712">
    <property type="entry name" value="RelE/ParE_toxin"/>
</dbReference>
<reference evidence="3" key="1">
    <citation type="submission" date="2023-05" db="EMBL/GenBank/DDBJ databases">
        <title>Sedimentitalea sp. nov. JM2-8.</title>
        <authorList>
            <person name="Huang J."/>
        </authorList>
    </citation>
    <scope>NUCLEOTIDE SEQUENCE [LARGE SCALE GENOMIC DNA]</scope>
    <source>
        <strain evidence="3">KHS03</strain>
    </source>
</reference>
<keyword evidence="3" id="KW-1185">Reference proteome</keyword>